<reference evidence="1" key="1">
    <citation type="submission" date="2020-03" db="EMBL/GenBank/DDBJ databases">
        <title>The deep terrestrial virosphere.</title>
        <authorList>
            <person name="Holmfeldt K."/>
            <person name="Nilsson E."/>
            <person name="Simone D."/>
            <person name="Lopez-Fernandez M."/>
            <person name="Wu X."/>
            <person name="de Brujin I."/>
            <person name="Lundin D."/>
            <person name="Andersson A."/>
            <person name="Bertilsson S."/>
            <person name="Dopson M."/>
        </authorList>
    </citation>
    <scope>NUCLEOTIDE SEQUENCE</scope>
    <source>
        <strain evidence="1">TM448A04580</strain>
    </source>
</reference>
<proteinExistence type="predicted"/>
<dbReference type="AlphaFoldDB" id="A0A6H2A3Q8"/>
<protein>
    <submittedName>
        <fullName evidence="1">Uncharacterized protein</fullName>
    </submittedName>
</protein>
<dbReference type="EMBL" id="MT144492">
    <property type="protein sequence ID" value="QJA54271.1"/>
    <property type="molecule type" value="Genomic_DNA"/>
</dbReference>
<organism evidence="1">
    <name type="scientific">viral metagenome</name>
    <dbReference type="NCBI Taxonomy" id="1070528"/>
    <lineage>
        <taxon>unclassified sequences</taxon>
        <taxon>metagenomes</taxon>
        <taxon>organismal metagenomes</taxon>
    </lineage>
</organism>
<accession>A0A6H2A3Q8</accession>
<name>A0A6H2A3Q8_9ZZZZ</name>
<sequence length="116" mass="12825">MKIRLGFVSNSSSSSFVIVGVKLEKGLDKKLTEVINKKPLTEDDNIYDILCNSNNYLSDNGPGYAGKVICDISSEDGYIETSEINVAKAWDEAYEILKELGIKKEDIKLICGTRSI</sequence>
<evidence type="ECO:0000313" key="1">
    <source>
        <dbReference type="EMBL" id="QJA54271.1"/>
    </source>
</evidence>
<gene>
    <name evidence="1" type="ORF">TM448A04580_0001</name>
</gene>